<evidence type="ECO:0000256" key="11">
    <source>
        <dbReference type="ARBA" id="ARBA00023011"/>
    </source>
</evidence>
<dbReference type="SUPFAM" id="SSF53756">
    <property type="entry name" value="UDP-Glycosyltransferase/glycogen phosphorylase"/>
    <property type="match status" value="1"/>
</dbReference>
<dbReference type="CDD" id="cd03784">
    <property type="entry name" value="GT1_Gtf-like"/>
    <property type="match status" value="1"/>
</dbReference>
<keyword evidence="10" id="KW-0752">Steroid biosynthesis</keyword>
<feature type="region of interest" description="Disordered" evidence="19">
    <location>
        <begin position="59"/>
        <end position="152"/>
    </location>
</feature>
<evidence type="ECO:0000256" key="6">
    <source>
        <dbReference type="ARBA" id="ARBA00022490"/>
    </source>
</evidence>
<evidence type="ECO:0000256" key="19">
    <source>
        <dbReference type="SAM" id="MobiDB-lite"/>
    </source>
</evidence>
<dbReference type="SMART" id="SM00233">
    <property type="entry name" value="PH"/>
    <property type="match status" value="1"/>
</dbReference>
<dbReference type="OrthoDB" id="10261837at2759"/>
<evidence type="ECO:0000256" key="10">
    <source>
        <dbReference type="ARBA" id="ARBA00022955"/>
    </source>
</evidence>
<dbReference type="GO" id="GO:0016906">
    <property type="term" value="F:sterol 3-beta-glucosyltransferase activity"/>
    <property type="evidence" value="ECO:0007669"/>
    <property type="project" value="UniProtKB-EC"/>
</dbReference>
<feature type="compositionally biased region" description="Polar residues" evidence="19">
    <location>
        <begin position="437"/>
        <end position="449"/>
    </location>
</feature>
<keyword evidence="8" id="KW-0328">Glycosyltransferase</keyword>
<dbReference type="InterPro" id="IPR004276">
    <property type="entry name" value="GlycoTrans_28_N"/>
</dbReference>
<feature type="compositionally biased region" description="Polar residues" evidence="19">
    <location>
        <begin position="409"/>
        <end position="422"/>
    </location>
</feature>
<keyword evidence="15" id="KW-0753">Steroid metabolism</keyword>
<feature type="compositionally biased region" description="Polar residues" evidence="19">
    <location>
        <begin position="142"/>
        <end position="152"/>
    </location>
</feature>
<feature type="compositionally biased region" description="Polar residues" evidence="19">
    <location>
        <begin position="30"/>
        <end position="41"/>
    </location>
</feature>
<dbReference type="GO" id="GO:0005975">
    <property type="term" value="P:carbohydrate metabolic process"/>
    <property type="evidence" value="ECO:0007669"/>
    <property type="project" value="InterPro"/>
</dbReference>
<evidence type="ECO:0000256" key="18">
    <source>
        <dbReference type="ARBA" id="ARBA00049453"/>
    </source>
</evidence>
<dbReference type="InterPro" id="IPR002213">
    <property type="entry name" value="UDP_glucos_trans"/>
</dbReference>
<evidence type="ECO:0000256" key="3">
    <source>
        <dbReference type="ARBA" id="ARBA00006962"/>
    </source>
</evidence>
<keyword evidence="22" id="KW-1185">Reference proteome</keyword>
<dbReference type="CDD" id="cd13215">
    <property type="entry name" value="PH-GRAM1_AGT26"/>
    <property type="match status" value="1"/>
</dbReference>
<dbReference type="STRING" id="1173061.A0A0J9XDQ4"/>
<dbReference type="InterPro" id="IPR050426">
    <property type="entry name" value="Glycosyltransferase_28"/>
</dbReference>
<dbReference type="PROSITE" id="PS50003">
    <property type="entry name" value="PH_DOMAIN"/>
    <property type="match status" value="1"/>
</dbReference>
<feature type="compositionally biased region" description="Polar residues" evidence="19">
    <location>
        <begin position="73"/>
        <end position="109"/>
    </location>
</feature>
<dbReference type="Proteomes" id="UP000242525">
    <property type="component" value="Unassembled WGS sequence"/>
</dbReference>
<comment type="caution">
    <text evidence="21">The sequence shown here is derived from an EMBL/GenBank/DDBJ whole genome shotgun (WGS) entry which is preliminary data.</text>
</comment>
<evidence type="ECO:0000256" key="12">
    <source>
        <dbReference type="ARBA" id="ARBA00023098"/>
    </source>
</evidence>
<accession>A0A0J9XDQ4</accession>
<evidence type="ECO:0000256" key="1">
    <source>
        <dbReference type="ARBA" id="ARBA00004170"/>
    </source>
</evidence>
<dbReference type="SMART" id="SM00568">
    <property type="entry name" value="GRAM"/>
    <property type="match status" value="2"/>
</dbReference>
<dbReference type="InterPro" id="IPR048066">
    <property type="entry name" value="ATG26_PH_GRAM1"/>
</dbReference>
<dbReference type="FunFam" id="3.40.50.2000:FF:000009">
    <property type="entry name" value="Sterol 3-beta-glucosyltransferase UGT80A2"/>
    <property type="match status" value="1"/>
</dbReference>
<dbReference type="Gene3D" id="3.40.50.2000">
    <property type="entry name" value="Glycogen Phosphorylase B"/>
    <property type="match status" value="2"/>
</dbReference>
<evidence type="ECO:0000256" key="17">
    <source>
        <dbReference type="ARBA" id="ARBA00047886"/>
    </source>
</evidence>
<feature type="domain" description="PH" evidence="20">
    <location>
        <begin position="214"/>
        <end position="313"/>
    </location>
</feature>
<evidence type="ECO:0000259" key="20">
    <source>
        <dbReference type="PROSITE" id="PS50003"/>
    </source>
</evidence>
<evidence type="ECO:0000256" key="9">
    <source>
        <dbReference type="ARBA" id="ARBA00022679"/>
    </source>
</evidence>
<evidence type="ECO:0000256" key="8">
    <source>
        <dbReference type="ARBA" id="ARBA00022676"/>
    </source>
</evidence>
<dbReference type="InterPro" id="IPR004182">
    <property type="entry name" value="GRAM"/>
</dbReference>
<evidence type="ECO:0000256" key="2">
    <source>
        <dbReference type="ARBA" id="ARBA00004496"/>
    </source>
</evidence>
<evidence type="ECO:0000256" key="14">
    <source>
        <dbReference type="ARBA" id="ARBA00023166"/>
    </source>
</evidence>
<dbReference type="Pfam" id="PF00169">
    <property type="entry name" value="PH"/>
    <property type="match status" value="1"/>
</dbReference>
<dbReference type="PANTHER" id="PTHR48050">
    <property type="entry name" value="STEROL 3-BETA-GLUCOSYLTRANSFERASE"/>
    <property type="match status" value="1"/>
</dbReference>
<comment type="similarity">
    <text evidence="3">Belongs to the glycosyltransferase 28 family.</text>
</comment>
<proteinExistence type="inferred from homology"/>
<reference evidence="21" key="1">
    <citation type="submission" date="2014-03" db="EMBL/GenBank/DDBJ databases">
        <authorList>
            <person name="Casaregola S."/>
        </authorList>
    </citation>
    <scope>NUCLEOTIDE SEQUENCE [LARGE SCALE GENOMIC DNA]</scope>
    <source>
        <strain evidence="21">CLIB 918</strain>
    </source>
</reference>
<dbReference type="CDD" id="cd13216">
    <property type="entry name" value="PH-GRAM2_AGT26"/>
    <property type="match status" value="1"/>
</dbReference>
<dbReference type="InterPro" id="IPR011993">
    <property type="entry name" value="PH-like_dom_sf"/>
</dbReference>
<evidence type="ECO:0000313" key="21">
    <source>
        <dbReference type="EMBL" id="CDO55396.1"/>
    </source>
</evidence>
<comment type="subcellular location">
    <subcellularLocation>
        <location evidence="2">Cytoplasm</location>
    </subcellularLocation>
    <subcellularLocation>
        <location evidence="1">Membrane</location>
        <topology evidence="1">Peripheral membrane protein</topology>
    </subcellularLocation>
</comment>
<name>A0A0J9XDQ4_GEOCN</name>
<dbReference type="Pfam" id="PF03033">
    <property type="entry name" value="Glyco_transf_28"/>
    <property type="match status" value="1"/>
</dbReference>
<feature type="compositionally biased region" description="Polar residues" evidence="19">
    <location>
        <begin position="1"/>
        <end position="11"/>
    </location>
</feature>
<dbReference type="Pfam" id="PF02893">
    <property type="entry name" value="GRAM"/>
    <property type="match status" value="1"/>
</dbReference>
<evidence type="ECO:0000256" key="13">
    <source>
        <dbReference type="ARBA" id="ARBA00023136"/>
    </source>
</evidence>
<evidence type="ECO:0000256" key="7">
    <source>
        <dbReference type="ARBA" id="ARBA00022516"/>
    </source>
</evidence>
<evidence type="ECO:0000256" key="4">
    <source>
        <dbReference type="ARBA" id="ARBA00012650"/>
    </source>
</evidence>
<dbReference type="AlphaFoldDB" id="A0A0J9XDQ4"/>
<keyword evidence="7" id="KW-0444">Lipid biosynthesis</keyword>
<keyword evidence="12" id="KW-0443">Lipid metabolism</keyword>
<dbReference type="GO" id="GO:0016020">
    <property type="term" value="C:membrane"/>
    <property type="evidence" value="ECO:0007669"/>
    <property type="project" value="UniProtKB-SubCell"/>
</dbReference>
<dbReference type="EC" id="2.4.1.173" evidence="4"/>
<keyword evidence="14" id="KW-1207">Sterol metabolism</keyword>
<protein>
    <recommendedName>
        <fullName evidence="5">Sterol 3-beta-glucosyltransferase</fullName>
        <ecNumber evidence="4">2.4.1.173</ecNumber>
    </recommendedName>
    <alternativeName>
        <fullName evidence="16">Autophagy-related protein 26</fullName>
    </alternativeName>
</protein>
<evidence type="ECO:0000313" key="22">
    <source>
        <dbReference type="Proteomes" id="UP000242525"/>
    </source>
</evidence>
<gene>
    <name evidence="21" type="ORF">BN980_GECA11s00505g</name>
</gene>
<dbReference type="PANTHER" id="PTHR48050:SF25">
    <property type="entry name" value="STEROL 3-BETA-GLUCOSYLTRANSFERASE"/>
    <property type="match status" value="1"/>
</dbReference>
<dbReference type="FunFam" id="3.40.50.2000:FF:000029">
    <property type="entry name" value="Sterol 3-beta-glucosyltransferase"/>
    <property type="match status" value="1"/>
</dbReference>
<dbReference type="GO" id="GO:0016126">
    <property type="term" value="P:sterol biosynthetic process"/>
    <property type="evidence" value="ECO:0007669"/>
    <property type="project" value="UniProtKB-KW"/>
</dbReference>
<organism evidence="21 22">
    <name type="scientific">Geotrichum candidum</name>
    <name type="common">Oospora lactis</name>
    <name type="synonym">Dipodascus geotrichum</name>
    <dbReference type="NCBI Taxonomy" id="1173061"/>
    <lineage>
        <taxon>Eukaryota</taxon>
        <taxon>Fungi</taxon>
        <taxon>Dikarya</taxon>
        <taxon>Ascomycota</taxon>
        <taxon>Saccharomycotina</taxon>
        <taxon>Dipodascomycetes</taxon>
        <taxon>Dipodascales</taxon>
        <taxon>Dipodascaceae</taxon>
        <taxon>Geotrichum</taxon>
    </lineage>
</organism>
<dbReference type="InterPro" id="IPR010610">
    <property type="entry name" value="EryCIII-like_C"/>
</dbReference>
<sequence>MIKHFSFNSQKDSPKLETSKSDDSEKRASSQDLASQAGVSGQTFIELLTQSVRKDLSLNQNNSNYEGDDESVETLSQISVTSGDNKSLSPTSSTISDDSELKANQTTAIEDNGEKVLAPKPKTNENTEKEATSASEPDAKRSSSTTTEATPCQENRLRVQAISDTLRNKLGCGNATILAEYPCWLLKNILLEGKLFVTNKEVFFLSVLPKKHRQVIQSGSISISRRKNGHYNRYWFVLKNGTFSYFNSFTDQYFPVGFIDLQYAIKADAEVHSDGTLEPSTFRVVTEKHTYHFKTDSDTNAHEWVRALQKEIFRIRNEGDEVKIRIPLNNILDLENIKVLSIIDALRLRVVDSSETYNISEYVLAFLHGIKSDEHPDQDIRDAMKDLGITELSTEDPEKIASHRQVLTISDSTYSGPSSPVNMSPPGTPRRSDSLPRGSSAQRSSSPGALSSIGRKVSRRLTNLVAPSRVTSHTRESNEHEDKHKVSSDDSDESPERLLKIPSFSLPNKVTEIMNTNTVKHFGRTRFPSGDKYLASEEEQKESTKHFLQHFSFESEELVASYHVYLQKGLLIYGKIYVSENYVCFKSIFPNTKTIMIVPNREIQDVLPESGCRFGHSGLVIVGQYQSEIFFDFNGERYRNDALDVIKKARAISKKRNPSIVPEVNEHVKQLRYARMLTYQDSVSDLSAKELHHTGIVETTFEAMTPERPARPLKFTLLTIGSRGDVQPYIALAKGLMKEGHSVRIASHAEFRPWVEKHGIEYAEIAGDPGELMKLMINHGMFSYAFLKDAITNFRGWIDELLATSWEACQGSDVIIEAPSAMGGIHIAEALGIPYFRAMTMPWTRTRAYPHAFLTPDIKKGGSYNYMTYVLFDNLFWKGISSQVNKWRKVSLGLEKTNLDRMSQTKIPFMYNVSPSVLVPPVDFSDWIHVTGYWFLDEGNEEFEPPKELVEFIEKARADNKKIVYIGFGSIVVPKPAELTKAVIKSVQAAGVRCVLSKGWSDRYGAKDNTVPEVELPFDIYQIKAAPHDWLFPKLDAAVHHGGSGTTGASLRAGLPTIIKPFFGDQVFYGSRVEDLGVGICLKKLNVSNFSKALIEVTTNEKMIAKAAEIGKDIRKEDGISSAITTIYKEMAYAKSLIKKEDLQSVESFESEEKHDSFLLRELEALKT</sequence>
<dbReference type="GO" id="GO:0005737">
    <property type="term" value="C:cytoplasm"/>
    <property type="evidence" value="ECO:0007669"/>
    <property type="project" value="UniProtKB-SubCell"/>
</dbReference>
<feature type="compositionally biased region" description="Basic and acidic residues" evidence="19">
    <location>
        <begin position="12"/>
        <end position="29"/>
    </location>
</feature>
<keyword evidence="11" id="KW-0756">Sterol biosynthesis</keyword>
<keyword evidence="6" id="KW-0963">Cytoplasm</keyword>
<evidence type="ECO:0000256" key="15">
    <source>
        <dbReference type="ARBA" id="ARBA00023221"/>
    </source>
</evidence>
<feature type="compositionally biased region" description="Basic and acidic residues" evidence="19">
    <location>
        <begin position="473"/>
        <end position="496"/>
    </location>
</feature>
<feature type="compositionally biased region" description="Basic and acidic residues" evidence="19">
    <location>
        <begin position="122"/>
        <end position="141"/>
    </location>
</feature>
<evidence type="ECO:0000256" key="5">
    <source>
        <dbReference type="ARBA" id="ARBA00017894"/>
    </source>
</evidence>
<dbReference type="InterPro" id="IPR048065">
    <property type="entry name" value="ATG26_PH_GRAM2"/>
</dbReference>
<evidence type="ECO:0000256" key="16">
    <source>
        <dbReference type="ARBA" id="ARBA00029843"/>
    </source>
</evidence>
<dbReference type="Gene3D" id="2.30.29.30">
    <property type="entry name" value="Pleckstrin-homology domain (PH domain)/Phosphotyrosine-binding domain (PTB)"/>
    <property type="match status" value="2"/>
</dbReference>
<dbReference type="SUPFAM" id="SSF50729">
    <property type="entry name" value="PH domain-like"/>
    <property type="match status" value="1"/>
</dbReference>
<feature type="region of interest" description="Disordered" evidence="19">
    <location>
        <begin position="409"/>
        <end position="496"/>
    </location>
</feature>
<dbReference type="FunFam" id="2.30.29.30:FF:000391">
    <property type="entry name" value="Sterol 3-beta-glucosyltransferase"/>
    <property type="match status" value="1"/>
</dbReference>
<dbReference type="EMBL" id="CCBN010000011">
    <property type="protein sequence ID" value="CDO55396.1"/>
    <property type="molecule type" value="Genomic_DNA"/>
</dbReference>
<keyword evidence="13" id="KW-0472">Membrane</keyword>
<comment type="catalytic activity">
    <reaction evidence="17">
        <text>ergosterol + UDP-alpha-D-glucose = ergosteryl 3-beta-D-glucoside + UDP + H(+)</text>
        <dbReference type="Rhea" id="RHEA:61836"/>
        <dbReference type="ChEBI" id="CHEBI:15378"/>
        <dbReference type="ChEBI" id="CHEBI:16933"/>
        <dbReference type="ChEBI" id="CHEBI:52973"/>
        <dbReference type="ChEBI" id="CHEBI:58223"/>
        <dbReference type="ChEBI" id="CHEBI:58885"/>
    </reaction>
    <physiologicalReaction direction="left-to-right" evidence="17">
        <dbReference type="Rhea" id="RHEA:61837"/>
    </physiologicalReaction>
</comment>
<comment type="catalytic activity">
    <reaction evidence="18">
        <text>a sterol + UDP-alpha-D-glucose = a sterol 3-beta-D-glucoside + UDP + H(+)</text>
        <dbReference type="Rhea" id="RHEA:22724"/>
        <dbReference type="ChEBI" id="CHEBI:15378"/>
        <dbReference type="ChEBI" id="CHEBI:15889"/>
        <dbReference type="ChEBI" id="CHEBI:37424"/>
        <dbReference type="ChEBI" id="CHEBI:58223"/>
        <dbReference type="ChEBI" id="CHEBI:58885"/>
        <dbReference type="EC" id="2.4.1.173"/>
    </reaction>
    <physiologicalReaction direction="left-to-right" evidence="18">
        <dbReference type="Rhea" id="RHEA:22725"/>
    </physiologicalReaction>
</comment>
<feature type="region of interest" description="Disordered" evidence="19">
    <location>
        <begin position="1"/>
        <end position="41"/>
    </location>
</feature>
<dbReference type="Pfam" id="PF06722">
    <property type="entry name" value="EryCIII-like_C"/>
    <property type="match status" value="1"/>
</dbReference>
<dbReference type="InterPro" id="IPR001849">
    <property type="entry name" value="PH_domain"/>
</dbReference>
<keyword evidence="9" id="KW-0808">Transferase</keyword>